<dbReference type="InterPro" id="IPR036890">
    <property type="entry name" value="HATPase_C_sf"/>
</dbReference>
<keyword evidence="15" id="KW-0732">Signal</keyword>
<dbReference type="InterPro" id="IPR003661">
    <property type="entry name" value="HisK_dim/P_dom"/>
</dbReference>
<dbReference type="NCBIfam" id="NF012163">
    <property type="entry name" value="BaeS_SmeS"/>
    <property type="match status" value="1"/>
</dbReference>
<evidence type="ECO:0000256" key="15">
    <source>
        <dbReference type="SAM" id="SignalP"/>
    </source>
</evidence>
<evidence type="ECO:0000259" key="17">
    <source>
        <dbReference type="PROSITE" id="PS50885"/>
    </source>
</evidence>
<dbReference type="PANTHER" id="PTHR45528:SF1">
    <property type="entry name" value="SENSOR HISTIDINE KINASE CPXA"/>
    <property type="match status" value="1"/>
</dbReference>
<keyword evidence="19" id="KW-1185">Reference proteome</keyword>
<dbReference type="OrthoDB" id="9804645at2"/>
<keyword evidence="11 14" id="KW-1133">Transmembrane helix</keyword>
<dbReference type="SUPFAM" id="SSF47384">
    <property type="entry name" value="Homodimeric domain of signal transducing histidine kinase"/>
    <property type="match status" value="1"/>
</dbReference>
<dbReference type="InterPro" id="IPR004358">
    <property type="entry name" value="Sig_transdc_His_kin-like_C"/>
</dbReference>
<dbReference type="PATRIC" id="fig|1247726.3.peg.1033"/>
<keyword evidence="13 14" id="KW-0472">Membrane</keyword>
<dbReference type="SUPFAM" id="SSF158472">
    <property type="entry name" value="HAMP domain-like"/>
    <property type="match status" value="1"/>
</dbReference>
<dbReference type="InterPro" id="IPR003660">
    <property type="entry name" value="HAMP_dom"/>
</dbReference>
<dbReference type="eggNOG" id="COG2205">
    <property type="taxonomic scope" value="Bacteria"/>
</dbReference>
<evidence type="ECO:0000256" key="12">
    <source>
        <dbReference type="ARBA" id="ARBA00023012"/>
    </source>
</evidence>
<keyword evidence="8" id="KW-0547">Nucleotide-binding</keyword>
<evidence type="ECO:0000256" key="7">
    <source>
        <dbReference type="ARBA" id="ARBA00022692"/>
    </source>
</evidence>
<dbReference type="Pfam" id="PF00672">
    <property type="entry name" value="HAMP"/>
    <property type="match status" value="1"/>
</dbReference>
<comment type="catalytic activity">
    <reaction evidence="1">
        <text>ATP + protein L-histidine = ADP + protein N-phospho-L-histidine.</text>
        <dbReference type="EC" id="2.7.13.3"/>
    </reaction>
</comment>
<dbReference type="CDD" id="cd06225">
    <property type="entry name" value="HAMP"/>
    <property type="match status" value="1"/>
</dbReference>
<evidence type="ECO:0000256" key="4">
    <source>
        <dbReference type="ARBA" id="ARBA00022475"/>
    </source>
</evidence>
<evidence type="ECO:0000313" key="18">
    <source>
        <dbReference type="EMBL" id="AHG63047.1"/>
    </source>
</evidence>
<dbReference type="PANTHER" id="PTHR45528">
    <property type="entry name" value="SENSOR HISTIDINE KINASE CPXA"/>
    <property type="match status" value="1"/>
</dbReference>
<keyword evidence="6 18" id="KW-0808">Transferase</keyword>
<dbReference type="PROSITE" id="PS50109">
    <property type="entry name" value="HIS_KIN"/>
    <property type="match status" value="1"/>
</dbReference>
<keyword evidence="9 18" id="KW-0418">Kinase</keyword>
<dbReference type="AlphaFoldDB" id="W0PC33"/>
<dbReference type="EMBL" id="CP003915">
    <property type="protein sequence ID" value="AHG63047.1"/>
    <property type="molecule type" value="Genomic_DNA"/>
</dbReference>
<dbReference type="SMART" id="SM00304">
    <property type="entry name" value="HAMP"/>
    <property type="match status" value="1"/>
</dbReference>
<feature type="domain" description="HAMP" evidence="17">
    <location>
        <begin position="183"/>
        <end position="235"/>
    </location>
</feature>
<dbReference type="EC" id="2.7.13.3" evidence="3"/>
<dbReference type="Pfam" id="PF02518">
    <property type="entry name" value="HATPase_c"/>
    <property type="match status" value="1"/>
</dbReference>
<keyword evidence="7 14" id="KW-0812">Transmembrane</keyword>
<dbReference type="InterPro" id="IPR036097">
    <property type="entry name" value="HisK_dim/P_sf"/>
</dbReference>
<comment type="subcellular location">
    <subcellularLocation>
        <location evidence="2">Cell inner membrane</location>
        <topology evidence="2">Multi-pass membrane protein</topology>
    </subcellularLocation>
</comment>
<evidence type="ECO:0000256" key="11">
    <source>
        <dbReference type="ARBA" id="ARBA00022989"/>
    </source>
</evidence>
<evidence type="ECO:0000259" key="16">
    <source>
        <dbReference type="PROSITE" id="PS50109"/>
    </source>
</evidence>
<keyword evidence="4" id="KW-1003">Cell membrane</keyword>
<dbReference type="SUPFAM" id="SSF55874">
    <property type="entry name" value="ATPase domain of HSP90 chaperone/DNA topoisomerase II/histidine kinase"/>
    <property type="match status" value="1"/>
</dbReference>
<dbReference type="CDD" id="cd00082">
    <property type="entry name" value="HisKA"/>
    <property type="match status" value="1"/>
</dbReference>
<keyword evidence="10" id="KW-0067">ATP-binding</keyword>
<accession>W0PC33</accession>
<gene>
    <name evidence="18" type="primary">baeS</name>
    <name evidence="18" type="ORF">MIM_c09480</name>
</gene>
<feature type="chain" id="PRO_5004792923" description="histidine kinase" evidence="15">
    <location>
        <begin position="19"/>
        <end position="457"/>
    </location>
</feature>
<dbReference type="Pfam" id="PF00512">
    <property type="entry name" value="HisKA"/>
    <property type="match status" value="1"/>
</dbReference>
<evidence type="ECO:0000256" key="5">
    <source>
        <dbReference type="ARBA" id="ARBA00022553"/>
    </source>
</evidence>
<dbReference type="FunFam" id="3.30.565.10:FF:000006">
    <property type="entry name" value="Sensor histidine kinase WalK"/>
    <property type="match status" value="1"/>
</dbReference>
<keyword evidence="12" id="KW-0902">Two-component regulatory system</keyword>
<dbReference type="Gene3D" id="6.10.340.10">
    <property type="match status" value="1"/>
</dbReference>
<evidence type="ECO:0000256" key="8">
    <source>
        <dbReference type="ARBA" id="ARBA00022741"/>
    </source>
</evidence>
<feature type="domain" description="Histidine kinase" evidence="16">
    <location>
        <begin position="243"/>
        <end position="457"/>
    </location>
</feature>
<evidence type="ECO:0000256" key="6">
    <source>
        <dbReference type="ARBA" id="ARBA00022679"/>
    </source>
</evidence>
<proteinExistence type="predicted"/>
<dbReference type="InterPro" id="IPR050398">
    <property type="entry name" value="HssS/ArlS-like"/>
</dbReference>
<dbReference type="InterPro" id="IPR003594">
    <property type="entry name" value="HATPase_dom"/>
</dbReference>
<name>W0PC33_ADVMD</name>
<organism evidence="18 19">
    <name type="scientific">Advenella mimigardefordensis (strain DSM 17166 / LMG 22922 / DPN7)</name>
    <dbReference type="NCBI Taxonomy" id="1247726"/>
    <lineage>
        <taxon>Bacteria</taxon>
        <taxon>Pseudomonadati</taxon>
        <taxon>Pseudomonadota</taxon>
        <taxon>Betaproteobacteria</taxon>
        <taxon>Burkholderiales</taxon>
        <taxon>Alcaligenaceae</taxon>
    </lineage>
</organism>
<dbReference type="STRING" id="1247726.MIM_c09480"/>
<dbReference type="GO" id="GO:0005886">
    <property type="term" value="C:plasma membrane"/>
    <property type="evidence" value="ECO:0007669"/>
    <property type="project" value="UniProtKB-SubCell"/>
</dbReference>
<dbReference type="GO" id="GO:0000155">
    <property type="term" value="F:phosphorelay sensor kinase activity"/>
    <property type="evidence" value="ECO:0007669"/>
    <property type="project" value="InterPro"/>
</dbReference>
<evidence type="ECO:0000256" key="2">
    <source>
        <dbReference type="ARBA" id="ARBA00004429"/>
    </source>
</evidence>
<dbReference type="RefSeq" id="WP_025371658.1">
    <property type="nucleotide sequence ID" value="NZ_CP003915.1"/>
</dbReference>
<evidence type="ECO:0000256" key="10">
    <source>
        <dbReference type="ARBA" id="ARBA00022840"/>
    </source>
</evidence>
<evidence type="ECO:0000256" key="3">
    <source>
        <dbReference type="ARBA" id="ARBA00012438"/>
    </source>
</evidence>
<keyword evidence="5" id="KW-0597">Phosphoprotein</keyword>
<dbReference type="Proteomes" id="UP000019095">
    <property type="component" value="Chromosome"/>
</dbReference>
<dbReference type="SMART" id="SM00388">
    <property type="entry name" value="HisKA"/>
    <property type="match status" value="1"/>
</dbReference>
<protein>
    <recommendedName>
        <fullName evidence="3">histidine kinase</fullName>
        <ecNumber evidence="3">2.7.13.3</ecNumber>
    </recommendedName>
</protein>
<evidence type="ECO:0000256" key="1">
    <source>
        <dbReference type="ARBA" id="ARBA00000085"/>
    </source>
</evidence>
<feature type="transmembrane region" description="Helical" evidence="14">
    <location>
        <begin position="162"/>
        <end position="182"/>
    </location>
</feature>
<dbReference type="InterPro" id="IPR005467">
    <property type="entry name" value="His_kinase_dom"/>
</dbReference>
<evidence type="ECO:0000256" key="14">
    <source>
        <dbReference type="SAM" id="Phobius"/>
    </source>
</evidence>
<reference evidence="18 19" key="1">
    <citation type="journal article" date="2014" name="Microbiology">
        <title>Unravelling the complete genome sequence of Advenella mimigardefordensis strain DPN7T and novel insights in the catabolism of the xenobiotic polythioester precursor 3,3'-dithiodipropionate.</title>
        <authorList>
            <person name="Wubbeler J.H."/>
            <person name="Hiessl S."/>
            <person name="Schuldes J."/>
            <person name="Thurmer A."/>
            <person name="Daniel R."/>
            <person name="Steinbuchel A."/>
        </authorList>
    </citation>
    <scope>NUCLEOTIDE SEQUENCE [LARGE SCALE GENOMIC DNA]</scope>
    <source>
        <strain evidence="19">DSM 17166 / LMG 22922 / DPN7</strain>
    </source>
</reference>
<dbReference type="SMART" id="SM00387">
    <property type="entry name" value="HATPase_c"/>
    <property type="match status" value="1"/>
</dbReference>
<sequence>MRFSLTTKLFLAILTVCAAVMVMQTMAMRYGFEQGFLGYLNDQGRQSMNEARPLITAAYKKHNNWDFMRNNLSTWIQTLRPPITAAEIRRGPSAADQSGAIVRMGLLDENLSWVSGNPSVNKDSMRLPIIVDKNTVGWIAMVPFEDVLAPGESRFLESQLRIMILIATVSLVIVAVFTFLIARSILRRVRNLAKGTHILAKGDYTSRIAPGARDELGTLADDFNRMAQALENNERTRRAFMADISHELRTPLAVIQAEIEAIQDNIRSASPESLSMMHGEVQQLNTLIGNLHQLSLTDAGFQQYRMVTLDLTSLIRHAATSMNVRFQQADLSLQLDLPSYALYLKGDESRLQQLFSNLLENALRYTDSGGQVLIRGEKQSDTITISIADSPPGVTPEKLDRLFERFYRVEESRNRASGGSGLGLAICRNIVEAHNGKIQAHASALGGLEIRLQFPAL</sequence>
<dbReference type="Gene3D" id="3.30.565.10">
    <property type="entry name" value="Histidine kinase-like ATPase, C-terminal domain"/>
    <property type="match status" value="1"/>
</dbReference>
<dbReference type="HOGENOM" id="CLU_000445_89_6_4"/>
<dbReference type="KEGG" id="amim:MIM_c09480"/>
<dbReference type="PROSITE" id="PS50885">
    <property type="entry name" value="HAMP"/>
    <property type="match status" value="1"/>
</dbReference>
<dbReference type="PRINTS" id="PR00344">
    <property type="entry name" value="BCTRLSENSOR"/>
</dbReference>
<evidence type="ECO:0000256" key="13">
    <source>
        <dbReference type="ARBA" id="ARBA00023136"/>
    </source>
</evidence>
<dbReference type="Gene3D" id="1.10.287.130">
    <property type="match status" value="1"/>
</dbReference>
<feature type="signal peptide" evidence="15">
    <location>
        <begin position="1"/>
        <end position="18"/>
    </location>
</feature>
<evidence type="ECO:0000313" key="19">
    <source>
        <dbReference type="Proteomes" id="UP000019095"/>
    </source>
</evidence>
<dbReference type="GO" id="GO:0005524">
    <property type="term" value="F:ATP binding"/>
    <property type="evidence" value="ECO:0007669"/>
    <property type="project" value="UniProtKB-KW"/>
</dbReference>
<evidence type="ECO:0000256" key="9">
    <source>
        <dbReference type="ARBA" id="ARBA00022777"/>
    </source>
</evidence>